<keyword evidence="3" id="KW-1185">Reference proteome</keyword>
<dbReference type="Proteomes" id="UP000291343">
    <property type="component" value="Unassembled WGS sequence"/>
</dbReference>
<name>A0A482X1Q1_LAOST</name>
<dbReference type="GO" id="GO:0008168">
    <property type="term" value="F:methyltransferase activity"/>
    <property type="evidence" value="ECO:0007669"/>
    <property type="project" value="InterPro"/>
</dbReference>
<evidence type="ECO:0000259" key="1">
    <source>
        <dbReference type="Pfam" id="PF06859"/>
    </source>
</evidence>
<evidence type="ECO:0000313" key="3">
    <source>
        <dbReference type="Proteomes" id="UP000291343"/>
    </source>
</evidence>
<dbReference type="InterPro" id="IPR029063">
    <property type="entry name" value="SAM-dependent_MTases_sf"/>
</dbReference>
<dbReference type="OrthoDB" id="10017101at2759"/>
<protein>
    <recommendedName>
        <fullName evidence="1">RNA methyltransferase bin3 C-terminal domain-containing protein</fullName>
    </recommendedName>
</protein>
<dbReference type="InterPro" id="IPR010675">
    <property type="entry name" value="Bin3_C"/>
</dbReference>
<proteinExistence type="predicted"/>
<reference evidence="2 3" key="1">
    <citation type="journal article" date="2017" name="Gigascience">
        <title>Genome sequence of the small brown planthopper, Laodelphax striatellus.</title>
        <authorList>
            <person name="Zhu J."/>
            <person name="Jiang F."/>
            <person name="Wang X."/>
            <person name="Yang P."/>
            <person name="Bao Y."/>
            <person name="Zhao W."/>
            <person name="Wang W."/>
            <person name="Lu H."/>
            <person name="Wang Q."/>
            <person name="Cui N."/>
            <person name="Li J."/>
            <person name="Chen X."/>
            <person name="Luo L."/>
            <person name="Yu J."/>
            <person name="Kang L."/>
            <person name="Cui F."/>
        </authorList>
    </citation>
    <scope>NUCLEOTIDE SEQUENCE [LARGE SCALE GENOMIC DNA]</scope>
    <source>
        <strain evidence="2">Lst14</strain>
    </source>
</reference>
<dbReference type="AlphaFoldDB" id="A0A482X1Q1"/>
<accession>A0A482X1Q1</accession>
<gene>
    <name evidence="2" type="ORF">LSTR_LSTR014310</name>
</gene>
<feature type="domain" description="RNA methyltransferase bin3 C-terminal" evidence="1">
    <location>
        <begin position="28"/>
        <end position="109"/>
    </location>
</feature>
<dbReference type="EMBL" id="QKKF02020533">
    <property type="protein sequence ID" value="RZF39121.1"/>
    <property type="molecule type" value="Genomic_DNA"/>
</dbReference>
<dbReference type="Pfam" id="PF06859">
    <property type="entry name" value="Bin3"/>
    <property type="match status" value="1"/>
</dbReference>
<evidence type="ECO:0000313" key="2">
    <source>
        <dbReference type="EMBL" id="RZF39121.1"/>
    </source>
</evidence>
<organism evidence="2 3">
    <name type="scientific">Laodelphax striatellus</name>
    <name type="common">Small brown planthopper</name>
    <name type="synonym">Delphax striatella</name>
    <dbReference type="NCBI Taxonomy" id="195883"/>
    <lineage>
        <taxon>Eukaryota</taxon>
        <taxon>Metazoa</taxon>
        <taxon>Ecdysozoa</taxon>
        <taxon>Arthropoda</taxon>
        <taxon>Hexapoda</taxon>
        <taxon>Insecta</taxon>
        <taxon>Pterygota</taxon>
        <taxon>Neoptera</taxon>
        <taxon>Paraneoptera</taxon>
        <taxon>Hemiptera</taxon>
        <taxon>Auchenorrhyncha</taxon>
        <taxon>Fulgoroidea</taxon>
        <taxon>Delphacidae</taxon>
        <taxon>Criomorphinae</taxon>
        <taxon>Laodelphax</taxon>
    </lineage>
</organism>
<dbReference type="STRING" id="195883.A0A482X1Q1"/>
<sequence>MYAQLRPGGRLHTRTAAVALLQEEAQFDGTFIEKIAAKHYGSSERRLNNLGELKDSRKSGRNYKSIELFPHKFSQFLLSEVGFAKCELVGTPHHHKQRAFSAPSKLFTKGQLNSAPGSVRVTHQMTGWTSLDDTTTPRDTDAGREKL</sequence>
<comment type="caution">
    <text evidence="2">The sequence shown here is derived from an EMBL/GenBank/DDBJ whole genome shotgun (WGS) entry which is preliminary data.</text>
</comment>
<dbReference type="Gene3D" id="3.40.50.150">
    <property type="entry name" value="Vaccinia Virus protein VP39"/>
    <property type="match status" value="1"/>
</dbReference>
<dbReference type="InParanoid" id="A0A482X1Q1"/>